<dbReference type="WBParaSite" id="Hba_10306">
    <property type="protein sequence ID" value="Hba_10306"/>
    <property type="gene ID" value="Hba_10306"/>
</dbReference>
<evidence type="ECO:0000313" key="1">
    <source>
        <dbReference type="Proteomes" id="UP000095283"/>
    </source>
</evidence>
<dbReference type="InterPro" id="IPR043502">
    <property type="entry name" value="DNA/RNA_pol_sf"/>
</dbReference>
<keyword evidence="1" id="KW-1185">Reference proteome</keyword>
<reference evidence="2" key="1">
    <citation type="submission" date="2016-11" db="UniProtKB">
        <authorList>
            <consortium name="WormBaseParasite"/>
        </authorList>
    </citation>
    <scope>IDENTIFICATION</scope>
</reference>
<dbReference type="AlphaFoldDB" id="A0A1I7WYP6"/>
<accession>A0A1I7WYP6</accession>
<sequence length="337" mass="39417">MEHNINLVLTKQRKRIHPQILLGCDQLWTLWSSNGSQTVLPSGLRLIPIKLGYIITGLQHEKTVIAPHVITLLCYQPDSDDRDIWKRFWTMDSLGVNEFHGPDSIERNTTNERVWQQFRETIQLREDGYYVRLLWKEHHPPLPDNRAIAMKRLDSVLKSHRNNPWITKEYDKTFKDQLQRGMIKEVDEDDPTDEILHYIPHQAVIMPHKETTKLRVVFDSSAHYKGCPSLNEVIHKGLLIMPELYGMLLRFRIPFYAIIADVENAFLQVQLQEVDRDATRCLWIRNITKPPKGNNIVIYKFTRITFGINAFPLLLPATIRFHLELGKENGTTLTKEI</sequence>
<dbReference type="Proteomes" id="UP000095283">
    <property type="component" value="Unplaced"/>
</dbReference>
<protein>
    <submittedName>
        <fullName evidence="2">DUF1758 domain-containing protein</fullName>
    </submittedName>
</protein>
<proteinExistence type="predicted"/>
<dbReference type="PANTHER" id="PTHR47331">
    <property type="entry name" value="PHD-TYPE DOMAIN-CONTAINING PROTEIN"/>
    <property type="match status" value="1"/>
</dbReference>
<organism evidence="1 2">
    <name type="scientific">Heterorhabditis bacteriophora</name>
    <name type="common">Entomopathogenic nematode worm</name>
    <dbReference type="NCBI Taxonomy" id="37862"/>
    <lineage>
        <taxon>Eukaryota</taxon>
        <taxon>Metazoa</taxon>
        <taxon>Ecdysozoa</taxon>
        <taxon>Nematoda</taxon>
        <taxon>Chromadorea</taxon>
        <taxon>Rhabditida</taxon>
        <taxon>Rhabditina</taxon>
        <taxon>Rhabditomorpha</taxon>
        <taxon>Strongyloidea</taxon>
        <taxon>Heterorhabditidae</taxon>
        <taxon>Heterorhabditis</taxon>
    </lineage>
</organism>
<dbReference type="PANTHER" id="PTHR47331:SF1">
    <property type="entry name" value="GAG-LIKE PROTEIN"/>
    <property type="match status" value="1"/>
</dbReference>
<name>A0A1I7WYP6_HETBA</name>
<dbReference type="SUPFAM" id="SSF56672">
    <property type="entry name" value="DNA/RNA polymerases"/>
    <property type="match status" value="1"/>
</dbReference>
<evidence type="ECO:0000313" key="2">
    <source>
        <dbReference type="WBParaSite" id="Hba_10306"/>
    </source>
</evidence>